<name>A0ABR3PZV7_9TREE</name>
<feature type="transmembrane region" description="Helical" evidence="8">
    <location>
        <begin position="12"/>
        <end position="31"/>
    </location>
</feature>
<dbReference type="PANTHER" id="PTHR31595:SF57">
    <property type="entry name" value="OS04G0481900 PROTEIN"/>
    <property type="match status" value="1"/>
</dbReference>
<keyword evidence="5 8" id="KW-0812">Transmembrane</keyword>
<dbReference type="Pfam" id="PF13813">
    <property type="entry name" value="MBOAT_2"/>
    <property type="match status" value="1"/>
</dbReference>
<keyword evidence="4" id="KW-0808">Transferase</keyword>
<dbReference type="Proteomes" id="UP001565368">
    <property type="component" value="Unassembled WGS sequence"/>
</dbReference>
<evidence type="ECO:0000256" key="3">
    <source>
        <dbReference type="ARBA" id="ARBA00007282"/>
    </source>
</evidence>
<evidence type="ECO:0000313" key="10">
    <source>
        <dbReference type="EMBL" id="KAL1408011.1"/>
    </source>
</evidence>
<reference evidence="10 11" key="1">
    <citation type="submission" date="2023-08" db="EMBL/GenBank/DDBJ databases">
        <title>Annotated Genome Sequence of Vanrija albida AlHP1.</title>
        <authorList>
            <person name="Herzog R."/>
        </authorList>
    </citation>
    <scope>NUCLEOTIDE SEQUENCE [LARGE SCALE GENOMIC DNA]</scope>
    <source>
        <strain evidence="10 11">AlHP1</strain>
    </source>
</reference>
<dbReference type="GeneID" id="95985851"/>
<evidence type="ECO:0000256" key="2">
    <source>
        <dbReference type="ARBA" id="ARBA00005179"/>
    </source>
</evidence>
<protein>
    <recommendedName>
        <fullName evidence="9">Wax synthase domain-containing protein</fullName>
    </recommendedName>
</protein>
<feature type="domain" description="Wax synthase" evidence="9">
    <location>
        <begin position="252"/>
        <end position="331"/>
    </location>
</feature>
<dbReference type="InterPro" id="IPR044851">
    <property type="entry name" value="Wax_synthase"/>
</dbReference>
<comment type="caution">
    <text evidence="10">The sequence shown here is derived from an EMBL/GenBank/DDBJ whole genome shotgun (WGS) entry which is preliminary data.</text>
</comment>
<keyword evidence="11" id="KW-1185">Reference proteome</keyword>
<comment type="similarity">
    <text evidence="3">Belongs to the wax synthase family.</text>
</comment>
<organism evidence="10 11">
    <name type="scientific">Vanrija albida</name>
    <dbReference type="NCBI Taxonomy" id="181172"/>
    <lineage>
        <taxon>Eukaryota</taxon>
        <taxon>Fungi</taxon>
        <taxon>Dikarya</taxon>
        <taxon>Basidiomycota</taxon>
        <taxon>Agaricomycotina</taxon>
        <taxon>Tremellomycetes</taxon>
        <taxon>Trichosporonales</taxon>
        <taxon>Trichosporonaceae</taxon>
        <taxon>Vanrija</taxon>
    </lineage>
</organism>
<feature type="transmembrane region" description="Helical" evidence="8">
    <location>
        <begin position="43"/>
        <end position="62"/>
    </location>
</feature>
<dbReference type="EMBL" id="JBBXJM010000004">
    <property type="protein sequence ID" value="KAL1408011.1"/>
    <property type="molecule type" value="Genomic_DNA"/>
</dbReference>
<evidence type="ECO:0000259" key="9">
    <source>
        <dbReference type="Pfam" id="PF13813"/>
    </source>
</evidence>
<evidence type="ECO:0000256" key="8">
    <source>
        <dbReference type="SAM" id="Phobius"/>
    </source>
</evidence>
<proteinExistence type="inferred from homology"/>
<evidence type="ECO:0000256" key="6">
    <source>
        <dbReference type="ARBA" id="ARBA00022989"/>
    </source>
</evidence>
<evidence type="ECO:0000256" key="1">
    <source>
        <dbReference type="ARBA" id="ARBA00004141"/>
    </source>
</evidence>
<evidence type="ECO:0000313" key="11">
    <source>
        <dbReference type="Proteomes" id="UP001565368"/>
    </source>
</evidence>
<evidence type="ECO:0000256" key="7">
    <source>
        <dbReference type="ARBA" id="ARBA00023136"/>
    </source>
</evidence>
<evidence type="ECO:0000256" key="5">
    <source>
        <dbReference type="ARBA" id="ARBA00022692"/>
    </source>
</evidence>
<comment type="pathway">
    <text evidence="2">Secondary metabolite biosynthesis.</text>
</comment>
<comment type="subcellular location">
    <subcellularLocation>
        <location evidence="1">Membrane</location>
        <topology evidence="1">Multi-pass membrane protein</topology>
    </subcellularLocation>
</comment>
<dbReference type="PANTHER" id="PTHR31595">
    <property type="entry name" value="LONG-CHAIN-ALCOHOL O-FATTY-ACYLTRANSFERASE 3-RELATED"/>
    <property type="match status" value="1"/>
</dbReference>
<gene>
    <name evidence="10" type="ORF">Q8F55_004808</name>
</gene>
<dbReference type="RefSeq" id="XP_069207955.1">
    <property type="nucleotide sequence ID" value="XM_069353313.1"/>
</dbReference>
<evidence type="ECO:0000256" key="4">
    <source>
        <dbReference type="ARBA" id="ARBA00022679"/>
    </source>
</evidence>
<keyword evidence="6 8" id="KW-1133">Transmembrane helix</keyword>
<keyword evidence="7 8" id="KW-0472">Membrane</keyword>
<accession>A0ABR3PZV7</accession>
<sequence>MPPSPPPAPDVSIVVLFASLAPLVGVAYLALSPRAASPTNRRARAALALFGAVVFTAAFRWWSGQNVRRNMLTAAMSTQVPHMLLKHLRLAALPTPLVDSYPRARLFSAVDAVINLRWRNFSVPSAPHKPPKPLPPKPTPARSRARAVAHHARIALTQFLIMDAIQAHFLSLAPGSIGSPLPSPRGRVDALLETQLYLLPSLLPPIPLPRALLQAGIAAAIGAGTWLVLSWPYHLLGAAAIGLGVYEADSFPDLFANPFGASSLLDFWGRRWHQNFRRDFTLLSTATVRLLHLPARAALPLVFVYSAAYHAAFQPAALGPRALASVAAFFTLSGVGALLEAAFRAVTGRKVRGWPGRLWAVGFFLASGYMMRDGWIDAGYVTVPFTTGAGRAITRYTLKHVLVPGATA</sequence>
<dbReference type="InterPro" id="IPR032805">
    <property type="entry name" value="Wax_synthase_dom"/>
</dbReference>